<dbReference type="InterPro" id="IPR036179">
    <property type="entry name" value="Ig-like_dom_sf"/>
</dbReference>
<evidence type="ECO:0000256" key="8">
    <source>
        <dbReference type="SAM" id="SignalP"/>
    </source>
</evidence>
<evidence type="ECO:0000256" key="1">
    <source>
        <dbReference type="ARBA" id="ARBA00004370"/>
    </source>
</evidence>
<dbReference type="SMART" id="SM00409">
    <property type="entry name" value="IG"/>
    <property type="match status" value="4"/>
</dbReference>
<dbReference type="EMBL" id="BAAFJT010000032">
    <property type="protein sequence ID" value="GAB0201611.1"/>
    <property type="molecule type" value="Genomic_DNA"/>
</dbReference>
<dbReference type="InterPro" id="IPR013320">
    <property type="entry name" value="ConA-like_dom_sf"/>
</dbReference>
<feature type="transmembrane region" description="Helical" evidence="7">
    <location>
        <begin position="583"/>
        <end position="605"/>
    </location>
</feature>
<dbReference type="InterPro" id="IPR053896">
    <property type="entry name" value="BTN3A2-like_Ig-C"/>
</dbReference>
<dbReference type="PANTHER" id="PTHR24100:SF149">
    <property type="entry name" value="BG-LIKE ANTIGEN 1-RELATED"/>
    <property type="match status" value="1"/>
</dbReference>
<dbReference type="Gene3D" id="2.60.40.10">
    <property type="entry name" value="Immunoglobulins"/>
    <property type="match status" value="4"/>
</dbReference>
<evidence type="ECO:0000256" key="6">
    <source>
        <dbReference type="ARBA" id="ARBA00023319"/>
    </source>
</evidence>
<name>A0ABC9XVC4_GRUJA</name>
<dbReference type="Pfam" id="PF13765">
    <property type="entry name" value="PRY"/>
    <property type="match status" value="1"/>
</dbReference>
<dbReference type="FunFam" id="2.60.40.10:FF:000183">
    <property type="entry name" value="Myelin-oligodendrocyte glycoprotein"/>
    <property type="match status" value="2"/>
</dbReference>
<evidence type="ECO:0000259" key="9">
    <source>
        <dbReference type="PROSITE" id="PS50188"/>
    </source>
</evidence>
<dbReference type="InterPro" id="IPR006574">
    <property type="entry name" value="PRY"/>
</dbReference>
<feature type="signal peptide" evidence="8">
    <location>
        <begin position="1"/>
        <end position="25"/>
    </location>
</feature>
<dbReference type="PANTHER" id="PTHR24100">
    <property type="entry name" value="BUTYROPHILIN"/>
    <property type="match status" value="1"/>
</dbReference>
<feature type="chain" id="PRO_5044825193" evidence="8">
    <location>
        <begin position="26"/>
        <end position="651"/>
    </location>
</feature>
<dbReference type="PROSITE" id="PS50188">
    <property type="entry name" value="B302_SPRY"/>
    <property type="match status" value="1"/>
</dbReference>
<dbReference type="PRINTS" id="PR01407">
    <property type="entry name" value="BUTYPHLNCDUF"/>
</dbReference>
<dbReference type="GO" id="GO:0016020">
    <property type="term" value="C:membrane"/>
    <property type="evidence" value="ECO:0007669"/>
    <property type="project" value="UniProtKB-SubCell"/>
</dbReference>
<evidence type="ECO:0000259" key="10">
    <source>
        <dbReference type="PROSITE" id="PS50835"/>
    </source>
</evidence>
<comment type="subcellular location">
    <subcellularLocation>
        <location evidence="1">Membrane</location>
    </subcellularLocation>
</comment>
<feature type="domain" description="Ig-like" evidence="10">
    <location>
        <begin position="484"/>
        <end position="573"/>
    </location>
</feature>
<dbReference type="Proteomes" id="UP001623348">
    <property type="component" value="Unassembled WGS sequence"/>
</dbReference>
<reference evidence="11 12" key="1">
    <citation type="submission" date="2024-06" db="EMBL/GenBank/DDBJ databases">
        <title>The draft genome of Grus japonensis, version 3.</title>
        <authorList>
            <person name="Nabeshima K."/>
            <person name="Suzuki S."/>
            <person name="Onuma M."/>
        </authorList>
    </citation>
    <scope>NUCLEOTIDE SEQUENCE [LARGE SCALE GENOMIC DNA]</scope>
    <source>
        <strain evidence="11 12">451A</strain>
    </source>
</reference>
<dbReference type="InterPro" id="IPR013106">
    <property type="entry name" value="Ig_V-set"/>
</dbReference>
<dbReference type="InterPro" id="IPR003598">
    <property type="entry name" value="Ig_sub2"/>
</dbReference>
<keyword evidence="3 7" id="KW-1133">Transmembrane helix</keyword>
<sequence>MWLPASPRGLLSYLVTLHVLRLGSADFRVVGPGHTLQVTVGQDVVLPCHLFPSMEARSLDIRWIRHQVSEIVHRYRNGEDLYGEQMEEYVGRTELVRDGLSSGRLDLRISGLRPSDDGQYVCTVRDGSSYGEATVDLEVSATGSVPQLSLEAYEDGGIRVVCRSAGWYPRPEVLWKDPDGEHLPSVSQRYSFDETGLFDTEDVIIVTDGNRDGKWSCVVRNSRLNQEQETSLHISAPFFHNARPWMVGVGVLLVLSVVLLGLGAYLWRRKVLQSRELEKRDAALAWRKFLLPHNPDVVTLDPNSAHPELVLSADGRSVRRGRARQDLPDTPERFDTWCCVLGQEGFREGRHCWGVEVKGEVGADFRVVGPGHTLQATVGQDVVLPCHLSPSVEARSLDIRWIRHSFSETVHRYQNGENLYGDQMEEYVGRTELVRDGLSSGRLNLRISALRPSDDGQYVCTVTDGASYGEAKLDLEVSATGSVPQLSLEGYEDGGIRVVCQSAGWYPLPEVLWKDPDGQHLPSVSQRHSSDERGLFDVKDVIIVTNGNRDGKWSCVVRSIRLNQEQETSLHISAPFFHNARPWMVGVGVLLVLSFVLLGLGAYLWRRKVLQSRELDVVTLDPNSAHSRTCPVSGWEKCEKGKSTAGPAQHP</sequence>
<dbReference type="Pfam" id="PF07686">
    <property type="entry name" value="V-set"/>
    <property type="match status" value="2"/>
</dbReference>
<evidence type="ECO:0000313" key="12">
    <source>
        <dbReference type="Proteomes" id="UP001623348"/>
    </source>
</evidence>
<dbReference type="SMART" id="SM00408">
    <property type="entry name" value="IGc2"/>
    <property type="match status" value="2"/>
</dbReference>
<evidence type="ECO:0000256" key="7">
    <source>
        <dbReference type="SAM" id="Phobius"/>
    </source>
</evidence>
<dbReference type="Gene3D" id="2.60.120.920">
    <property type="match status" value="1"/>
</dbReference>
<dbReference type="AlphaFoldDB" id="A0ABC9XVC4"/>
<evidence type="ECO:0000256" key="5">
    <source>
        <dbReference type="ARBA" id="ARBA00023157"/>
    </source>
</evidence>
<keyword evidence="2 7" id="KW-0812">Transmembrane</keyword>
<dbReference type="SMART" id="SM00589">
    <property type="entry name" value="PRY"/>
    <property type="match status" value="1"/>
</dbReference>
<dbReference type="Pfam" id="PF22705">
    <property type="entry name" value="C2-set_3"/>
    <property type="match status" value="2"/>
</dbReference>
<organism evidence="11 12">
    <name type="scientific">Grus japonensis</name>
    <name type="common">Japanese crane</name>
    <name type="synonym">Red-crowned crane</name>
    <dbReference type="NCBI Taxonomy" id="30415"/>
    <lineage>
        <taxon>Eukaryota</taxon>
        <taxon>Metazoa</taxon>
        <taxon>Chordata</taxon>
        <taxon>Craniata</taxon>
        <taxon>Vertebrata</taxon>
        <taxon>Euteleostomi</taxon>
        <taxon>Archelosauria</taxon>
        <taxon>Archosauria</taxon>
        <taxon>Dinosauria</taxon>
        <taxon>Saurischia</taxon>
        <taxon>Theropoda</taxon>
        <taxon>Coelurosauria</taxon>
        <taxon>Aves</taxon>
        <taxon>Neognathae</taxon>
        <taxon>Neoaves</taxon>
        <taxon>Gruiformes</taxon>
        <taxon>Gruidae</taxon>
        <taxon>Grus</taxon>
    </lineage>
</organism>
<evidence type="ECO:0000313" key="11">
    <source>
        <dbReference type="EMBL" id="GAB0201611.1"/>
    </source>
</evidence>
<dbReference type="InterPro" id="IPR007110">
    <property type="entry name" value="Ig-like_dom"/>
</dbReference>
<dbReference type="CDD" id="cd05713">
    <property type="entry name" value="IgV_MOG_like"/>
    <property type="match status" value="1"/>
</dbReference>
<evidence type="ECO:0000256" key="3">
    <source>
        <dbReference type="ARBA" id="ARBA00022989"/>
    </source>
</evidence>
<dbReference type="SUPFAM" id="SSF48726">
    <property type="entry name" value="Immunoglobulin"/>
    <property type="match status" value="4"/>
</dbReference>
<dbReference type="InterPro" id="IPR013783">
    <property type="entry name" value="Ig-like_fold"/>
</dbReference>
<keyword evidence="6" id="KW-0393">Immunoglobulin domain</keyword>
<dbReference type="InterPro" id="IPR043136">
    <property type="entry name" value="B30.2/SPRY_sf"/>
</dbReference>
<feature type="transmembrane region" description="Helical" evidence="7">
    <location>
        <begin position="245"/>
        <end position="267"/>
    </location>
</feature>
<feature type="domain" description="Ig-like" evidence="10">
    <location>
        <begin position="146"/>
        <end position="233"/>
    </location>
</feature>
<dbReference type="InterPro" id="IPR003599">
    <property type="entry name" value="Ig_sub"/>
</dbReference>
<dbReference type="InterPro" id="IPR003879">
    <property type="entry name" value="Butyrophylin_SPRY"/>
</dbReference>
<protein>
    <submittedName>
        <fullName evidence="11">Butyrophilin subfamily 1 member A1</fullName>
    </submittedName>
</protein>
<feature type="domain" description="Ig-like" evidence="10">
    <location>
        <begin position="379"/>
        <end position="478"/>
    </location>
</feature>
<keyword evidence="5" id="KW-1015">Disulfide bond</keyword>
<evidence type="ECO:0000256" key="4">
    <source>
        <dbReference type="ARBA" id="ARBA00023136"/>
    </source>
</evidence>
<dbReference type="SMART" id="SM00406">
    <property type="entry name" value="IGv"/>
    <property type="match status" value="2"/>
</dbReference>
<dbReference type="PROSITE" id="PS50835">
    <property type="entry name" value="IG_LIKE"/>
    <property type="match status" value="4"/>
</dbReference>
<dbReference type="FunFam" id="2.60.40.10:FF:000088">
    <property type="entry name" value="Butyrophilin subfamily 1 member A1"/>
    <property type="match status" value="2"/>
</dbReference>
<keyword evidence="8" id="KW-0732">Signal</keyword>
<accession>A0ABC9XVC4</accession>
<evidence type="ECO:0000256" key="2">
    <source>
        <dbReference type="ARBA" id="ARBA00022692"/>
    </source>
</evidence>
<gene>
    <name evidence="11" type="ORF">GRJ2_002626700</name>
</gene>
<keyword evidence="4 7" id="KW-0472">Membrane</keyword>
<dbReference type="InterPro" id="IPR001870">
    <property type="entry name" value="B30.2/SPRY"/>
</dbReference>
<proteinExistence type="predicted"/>
<keyword evidence="12" id="KW-1185">Reference proteome</keyword>
<feature type="domain" description="B30.2/SPRY" evidence="9">
    <location>
        <begin position="276"/>
        <end position="480"/>
    </location>
</feature>
<comment type="caution">
    <text evidence="11">The sequence shown here is derived from an EMBL/GenBank/DDBJ whole genome shotgun (WGS) entry which is preliminary data.</text>
</comment>
<feature type="domain" description="Ig-like" evidence="10">
    <location>
        <begin position="7"/>
        <end position="140"/>
    </location>
</feature>
<dbReference type="SUPFAM" id="SSF49899">
    <property type="entry name" value="Concanavalin A-like lectins/glucanases"/>
    <property type="match status" value="1"/>
</dbReference>
<dbReference type="InterPro" id="IPR050504">
    <property type="entry name" value="IgSF_BTN/MOG"/>
</dbReference>